<evidence type="ECO:0000256" key="16">
    <source>
        <dbReference type="ARBA" id="ARBA00031178"/>
    </source>
</evidence>
<evidence type="ECO:0000256" key="10">
    <source>
        <dbReference type="ARBA" id="ARBA00022857"/>
    </source>
</evidence>
<keyword evidence="11" id="KW-0520">NAD</keyword>
<dbReference type="EC" id="3.6.1.22" evidence="6"/>
<dbReference type="Pfam" id="PF09297">
    <property type="entry name" value="Zn_ribbon_NUD"/>
    <property type="match status" value="1"/>
</dbReference>
<evidence type="ECO:0000259" key="23">
    <source>
        <dbReference type="PROSITE" id="PS51462"/>
    </source>
</evidence>
<dbReference type="PROSITE" id="PS51462">
    <property type="entry name" value="NUDIX"/>
    <property type="match status" value="1"/>
</dbReference>
<dbReference type="Gene3D" id="1.25.40.20">
    <property type="entry name" value="Ankyrin repeat-containing domain"/>
    <property type="match status" value="1"/>
</dbReference>
<organism evidence="24 25">
    <name type="scientific">Takifugu rubripes</name>
    <name type="common">Japanese pufferfish</name>
    <name type="synonym">Fugu rubripes</name>
    <dbReference type="NCBI Taxonomy" id="31033"/>
    <lineage>
        <taxon>Eukaryota</taxon>
        <taxon>Metazoa</taxon>
        <taxon>Chordata</taxon>
        <taxon>Craniata</taxon>
        <taxon>Vertebrata</taxon>
        <taxon>Euteleostomi</taxon>
        <taxon>Actinopterygii</taxon>
        <taxon>Neopterygii</taxon>
        <taxon>Teleostei</taxon>
        <taxon>Neoteleostei</taxon>
        <taxon>Acanthomorphata</taxon>
        <taxon>Eupercaria</taxon>
        <taxon>Tetraodontiformes</taxon>
        <taxon>Tetradontoidea</taxon>
        <taxon>Tetraodontidae</taxon>
        <taxon>Takifugu</taxon>
    </lineage>
</organism>
<dbReference type="InterPro" id="IPR000086">
    <property type="entry name" value="NUDIX_hydrolase_dom"/>
</dbReference>
<dbReference type="Pfam" id="PF00293">
    <property type="entry name" value="NUDIX"/>
    <property type="match status" value="1"/>
</dbReference>
<comment type="cofactor">
    <cofactor evidence="2">
        <name>Zn(2+)</name>
        <dbReference type="ChEBI" id="CHEBI:29105"/>
    </cofactor>
</comment>
<dbReference type="InterPro" id="IPR050241">
    <property type="entry name" value="NAD-cap_RNA_hydrolase_NudC"/>
</dbReference>
<dbReference type="GO" id="GO:0035529">
    <property type="term" value="F:NADH pyrophosphatase activity"/>
    <property type="evidence" value="ECO:0007669"/>
    <property type="project" value="TreeGrafter"/>
</dbReference>
<gene>
    <name evidence="24" type="primary">LOC115247716</name>
</gene>
<keyword evidence="7" id="KW-0479">Metal-binding</keyword>
<dbReference type="GO" id="GO:0005829">
    <property type="term" value="C:cytosol"/>
    <property type="evidence" value="ECO:0007669"/>
    <property type="project" value="TreeGrafter"/>
</dbReference>
<evidence type="ECO:0000256" key="4">
    <source>
        <dbReference type="ARBA" id="ARBA00004463"/>
    </source>
</evidence>
<evidence type="ECO:0000256" key="8">
    <source>
        <dbReference type="ARBA" id="ARBA00022801"/>
    </source>
</evidence>
<evidence type="ECO:0000256" key="1">
    <source>
        <dbReference type="ARBA" id="ARBA00001946"/>
    </source>
</evidence>
<dbReference type="GO" id="GO:0046872">
    <property type="term" value="F:metal ion binding"/>
    <property type="evidence" value="ECO:0007669"/>
    <property type="project" value="UniProtKB-KW"/>
</dbReference>
<dbReference type="PANTHER" id="PTHR42904:SF6">
    <property type="entry name" value="NAD-CAPPED RNA HYDROLASE NUDT12"/>
    <property type="match status" value="1"/>
</dbReference>
<evidence type="ECO:0000256" key="2">
    <source>
        <dbReference type="ARBA" id="ARBA00001947"/>
    </source>
</evidence>
<keyword evidence="22" id="KW-0040">ANK repeat</keyword>
<keyword evidence="25" id="KW-1185">Reference proteome</keyword>
<keyword evidence="9" id="KW-0460">Magnesium</keyword>
<evidence type="ECO:0000256" key="5">
    <source>
        <dbReference type="ARBA" id="ARBA00009595"/>
    </source>
</evidence>
<name>A0A674MQC9_TAKRU</name>
<evidence type="ECO:0000256" key="6">
    <source>
        <dbReference type="ARBA" id="ARBA00012381"/>
    </source>
</evidence>
<evidence type="ECO:0000256" key="18">
    <source>
        <dbReference type="ARBA" id="ARBA00046702"/>
    </source>
</evidence>
<accession>A0A674MQC9</accession>
<dbReference type="Gene3D" id="3.90.79.20">
    <property type="match status" value="1"/>
</dbReference>
<comment type="catalytic activity">
    <reaction evidence="13">
        <text>a 5'-end NAD(+)-phospho-ribonucleoside in mRNA + H2O = a 5'-end phospho-adenosine-phospho-ribonucleoside in mRNA + beta-nicotinamide D-ribonucleotide + 2 H(+)</text>
        <dbReference type="Rhea" id="RHEA:60876"/>
        <dbReference type="Rhea" id="RHEA-COMP:15698"/>
        <dbReference type="Rhea" id="RHEA-COMP:15719"/>
        <dbReference type="ChEBI" id="CHEBI:14649"/>
        <dbReference type="ChEBI" id="CHEBI:15377"/>
        <dbReference type="ChEBI" id="CHEBI:15378"/>
        <dbReference type="ChEBI" id="CHEBI:144029"/>
        <dbReference type="ChEBI" id="CHEBI:144051"/>
    </reaction>
    <physiologicalReaction direction="left-to-right" evidence="13">
        <dbReference type="Rhea" id="RHEA:60877"/>
    </physiologicalReaction>
</comment>
<dbReference type="NCBIfam" id="NF001299">
    <property type="entry name" value="PRK00241.1"/>
    <property type="match status" value="1"/>
</dbReference>
<dbReference type="InParanoid" id="A0A674MQC9"/>
<evidence type="ECO:0000313" key="25">
    <source>
        <dbReference type="Proteomes" id="UP000005226"/>
    </source>
</evidence>
<comment type="similarity">
    <text evidence="5">Belongs to the Nudix hydrolase family. NudC subfamily.</text>
</comment>
<evidence type="ECO:0000256" key="17">
    <source>
        <dbReference type="ARBA" id="ARBA00045837"/>
    </source>
</evidence>
<evidence type="ECO:0000256" key="14">
    <source>
        <dbReference type="ARBA" id="ARBA00023869"/>
    </source>
</evidence>
<dbReference type="GO" id="GO:0006742">
    <property type="term" value="P:NADP+ catabolic process"/>
    <property type="evidence" value="ECO:0007669"/>
    <property type="project" value="TreeGrafter"/>
</dbReference>
<proteinExistence type="inferred from homology"/>
<evidence type="ECO:0000256" key="20">
    <source>
        <dbReference type="ARBA" id="ARBA00049196"/>
    </source>
</evidence>
<comment type="subcellular location">
    <subcellularLocation>
        <location evidence="4">Cytoplasmic granule</location>
    </subcellularLocation>
    <subcellularLocation>
        <location evidence="3">Peroxisome</location>
    </subcellularLocation>
</comment>
<dbReference type="PANTHER" id="PTHR42904">
    <property type="entry name" value="NUDIX HYDROLASE, NUDC SUBFAMILY"/>
    <property type="match status" value="1"/>
</dbReference>
<dbReference type="PROSITE" id="PS00893">
    <property type="entry name" value="NUDIX_BOX"/>
    <property type="match status" value="1"/>
</dbReference>
<dbReference type="CDD" id="cd03429">
    <property type="entry name" value="NUDIX_NADH_pyrophosphatase_Nudt13"/>
    <property type="match status" value="1"/>
</dbReference>
<dbReference type="Proteomes" id="UP000005226">
    <property type="component" value="Chromosome 21"/>
</dbReference>
<evidence type="ECO:0000313" key="24">
    <source>
        <dbReference type="Ensembl" id="ENSTRUP00000063336.1"/>
    </source>
</evidence>
<reference evidence="24" key="2">
    <citation type="submission" date="2025-08" db="UniProtKB">
        <authorList>
            <consortium name="Ensembl"/>
        </authorList>
    </citation>
    <scope>IDENTIFICATION</scope>
</reference>
<evidence type="ECO:0000256" key="15">
    <source>
        <dbReference type="ARBA" id="ARBA00030313"/>
    </source>
</evidence>
<dbReference type="AlphaFoldDB" id="A0A674MQC9"/>
<dbReference type="GO" id="GO:0019677">
    <property type="term" value="P:NAD+ catabolic process"/>
    <property type="evidence" value="ECO:0007669"/>
    <property type="project" value="TreeGrafter"/>
</dbReference>
<dbReference type="PROSITE" id="PS50297">
    <property type="entry name" value="ANK_REP_REGION"/>
    <property type="match status" value="1"/>
</dbReference>
<dbReference type="FunFam" id="1.25.40.20:FF:000167">
    <property type="entry name" value="peroxisomal NADH pyrophosphatase NUDT12"/>
    <property type="match status" value="1"/>
</dbReference>
<comment type="cofactor">
    <cofactor evidence="1">
        <name>Mg(2+)</name>
        <dbReference type="ChEBI" id="CHEBI:18420"/>
    </cofactor>
</comment>
<evidence type="ECO:0000256" key="13">
    <source>
        <dbReference type="ARBA" id="ARBA00023679"/>
    </source>
</evidence>
<evidence type="ECO:0000256" key="21">
    <source>
        <dbReference type="ARBA" id="ARBA00049264"/>
    </source>
</evidence>
<comment type="catalytic activity">
    <reaction evidence="20">
        <text>NAD(+) + H2O = beta-nicotinamide D-ribonucleotide + AMP + 2 H(+)</text>
        <dbReference type="Rhea" id="RHEA:11800"/>
        <dbReference type="ChEBI" id="CHEBI:14649"/>
        <dbReference type="ChEBI" id="CHEBI:15377"/>
        <dbReference type="ChEBI" id="CHEBI:15378"/>
        <dbReference type="ChEBI" id="CHEBI:57540"/>
        <dbReference type="ChEBI" id="CHEBI:456215"/>
        <dbReference type="EC" id="3.6.1.22"/>
    </reaction>
    <physiologicalReaction direction="left-to-right" evidence="20">
        <dbReference type="Rhea" id="RHEA:11801"/>
    </physiologicalReaction>
</comment>
<evidence type="ECO:0000256" key="9">
    <source>
        <dbReference type="ARBA" id="ARBA00022842"/>
    </source>
</evidence>
<dbReference type="Gene3D" id="3.90.79.10">
    <property type="entry name" value="Nucleoside Triphosphate Pyrophosphohydrolase"/>
    <property type="match status" value="1"/>
</dbReference>
<dbReference type="InterPro" id="IPR020084">
    <property type="entry name" value="NUDIX_hydrolase_CS"/>
</dbReference>
<evidence type="ECO:0000256" key="22">
    <source>
        <dbReference type="PROSITE-ProRule" id="PRU00023"/>
    </source>
</evidence>
<dbReference type="GeneTree" id="ENSGT00940000157592"/>
<dbReference type="InterPro" id="IPR015375">
    <property type="entry name" value="NADH_PPase-like_N"/>
</dbReference>
<comment type="function">
    <text evidence="17">mRNA decapping enzyme that specifically removes the nicotinamide adenine dinucleotide (NAD) cap from a subset of mRNAs by hydrolyzing the diphosphate linkage to produce nicotinamide mononucleotide (NMN) and 5' monophosphate mRNA. The NAD-cap is present at the 5'-end of some RNAs; in contrast to the canonical N7 methylguanosine (m7G) cap, the NAD cap promotes mRNA decay. Preferentially acts on NAD-capped transcripts in response to nutrient stress. Also acts on free nicotinamide adenine dinucleotide molecules: hydrolyzes NAD(H) into NMN(H) and AMP, and NADPH into NMNH and 2',5'-ADP. May act to regulate the concentration of peroxisomal nicotinamide nucleotide cofactors required for oxidative metabolism in this organelle. Regulates the levels of circadian clock components PER1, PER2, PER3 and CRY2 in the liver.</text>
</comment>
<sequence length="487" mass="54935">MQRNREPPVPEPLLSTFLTKVKEILNAATMASLPLTAKEQMMERFLIAAARGDLPQMRILLTHILSLINQTGYSGWTALMLAARNGHYNVVEALLSQSFDKLPVNSSSQTAYDIAKFWGHSHISNLLAKADNSCSGVLPELYFCRETLDRQSDKRTDKTWLEAQQSDPNTVYLLFSNVNPMVSRCELDKSSEVPNKLCRFRYDGVKDLIQKPKTKLIFLGVEKKKPPSSCSQVQEGSWEPPAWFAVGTDEDATELLKRCRENNCFFPKSTNRNLLKYSEEEAGIVAHARSVLVWHDRYSFCPTCGSGTSLEEGGHKRRCLNSECRSLKDGYNTCNPRIDPVVVMLVVHPDRNQCLLGRKKSFPVGMFSCLVGFIEPGEAIEDAVRREVEAESGVKVGLVRYICSQPWPMPSNLMIGCLAIAISTNIKVDQNEIEEARWFTRQQIAESLYRGANPALMLPPNQTISHKLIRYWICKNANLSYRPPLDI</sequence>
<keyword evidence="10" id="KW-0521">NADP</keyword>
<keyword evidence="12" id="KW-0576">Peroxisome</keyword>
<dbReference type="InterPro" id="IPR049734">
    <property type="entry name" value="NudC-like_C"/>
</dbReference>
<dbReference type="SUPFAM" id="SSF55811">
    <property type="entry name" value="Nudix"/>
    <property type="match status" value="1"/>
</dbReference>
<feature type="repeat" description="ANK" evidence="22">
    <location>
        <begin position="74"/>
        <end position="106"/>
    </location>
</feature>
<dbReference type="Pfam" id="PF09296">
    <property type="entry name" value="NUDIX-like"/>
    <property type="match status" value="1"/>
</dbReference>
<feature type="domain" description="Nudix hydrolase" evidence="23">
    <location>
        <begin position="336"/>
        <end position="462"/>
    </location>
</feature>
<keyword evidence="8" id="KW-0378">Hydrolase</keyword>
<dbReference type="GO" id="GO:0005777">
    <property type="term" value="C:peroxisome"/>
    <property type="evidence" value="ECO:0007669"/>
    <property type="project" value="UniProtKB-SubCell"/>
</dbReference>
<dbReference type="InterPro" id="IPR036770">
    <property type="entry name" value="Ankyrin_rpt-contain_sf"/>
</dbReference>
<dbReference type="InterPro" id="IPR002110">
    <property type="entry name" value="Ankyrin_rpt"/>
</dbReference>
<dbReference type="Ensembl" id="ENSTRUT00000089878.1">
    <property type="protein sequence ID" value="ENSTRUP00000063336.1"/>
    <property type="gene ID" value="ENSTRUG00000010693.3"/>
</dbReference>
<evidence type="ECO:0000256" key="7">
    <source>
        <dbReference type="ARBA" id="ARBA00022723"/>
    </source>
</evidence>
<dbReference type="SUPFAM" id="SSF48403">
    <property type="entry name" value="Ankyrin repeat"/>
    <property type="match status" value="1"/>
</dbReference>
<dbReference type="InterPro" id="IPR015797">
    <property type="entry name" value="NUDIX_hydrolase-like_dom_sf"/>
</dbReference>
<reference evidence="24" key="3">
    <citation type="submission" date="2025-09" db="UniProtKB">
        <authorList>
            <consortium name="Ensembl"/>
        </authorList>
    </citation>
    <scope>IDENTIFICATION</scope>
</reference>
<evidence type="ECO:0000256" key="19">
    <source>
        <dbReference type="ARBA" id="ARBA00047501"/>
    </source>
</evidence>
<comment type="catalytic activity">
    <reaction evidence="21">
        <text>NADH + H2O = reduced beta-nicotinamide D-ribonucleotide + AMP + 2 H(+)</text>
        <dbReference type="Rhea" id="RHEA:48868"/>
        <dbReference type="ChEBI" id="CHEBI:15377"/>
        <dbReference type="ChEBI" id="CHEBI:15378"/>
        <dbReference type="ChEBI" id="CHEBI:57945"/>
        <dbReference type="ChEBI" id="CHEBI:90832"/>
        <dbReference type="ChEBI" id="CHEBI:456215"/>
        <dbReference type="EC" id="3.6.1.22"/>
    </reaction>
    <physiologicalReaction direction="left-to-right" evidence="21">
        <dbReference type="Rhea" id="RHEA:48869"/>
    </physiologicalReaction>
</comment>
<dbReference type="SMART" id="SM00248">
    <property type="entry name" value="ANK"/>
    <property type="match status" value="1"/>
</dbReference>
<comment type="catalytic activity">
    <reaction evidence="19">
        <text>NADPH + H2O = reduced beta-nicotinamide D-ribonucleotide + adenosine 2',5'-bisphosphate + 2 H(+)</text>
        <dbReference type="Rhea" id="RHEA:60820"/>
        <dbReference type="ChEBI" id="CHEBI:15377"/>
        <dbReference type="ChEBI" id="CHEBI:15378"/>
        <dbReference type="ChEBI" id="CHEBI:57783"/>
        <dbReference type="ChEBI" id="CHEBI:90832"/>
        <dbReference type="ChEBI" id="CHEBI:194156"/>
    </reaction>
    <physiologicalReaction direction="left-to-right" evidence="19">
        <dbReference type="Rhea" id="RHEA:60821"/>
    </physiologicalReaction>
</comment>
<dbReference type="InterPro" id="IPR015376">
    <property type="entry name" value="Znr_NADH_PPase"/>
</dbReference>
<dbReference type="FunFam" id="3.90.79.10:FF:000023">
    <property type="entry name" value="Peroxisomal NADH pyrophosphatase NUDT12"/>
    <property type="match status" value="1"/>
</dbReference>
<evidence type="ECO:0000256" key="11">
    <source>
        <dbReference type="ARBA" id="ARBA00023027"/>
    </source>
</evidence>
<comment type="subunit">
    <text evidence="18">Homodimer. Homodimerization is essential for its catalytic activity and protein stability. Interacts (via ANK repeats) with BLMH.</text>
</comment>
<protein>
    <recommendedName>
        <fullName evidence="14">NAD-capped RNA hydrolase NUDT12</fullName>
        <ecNumber evidence="6">3.6.1.22</ecNumber>
    </recommendedName>
    <alternativeName>
        <fullName evidence="15">NADH pyrophosphatase NUDT12</fullName>
    </alternativeName>
    <alternativeName>
        <fullName evidence="16">Nucleoside diphosphate-linked moiety X motif 12</fullName>
    </alternativeName>
</protein>
<dbReference type="PROSITE" id="PS50088">
    <property type="entry name" value="ANK_REPEAT"/>
    <property type="match status" value="1"/>
</dbReference>
<evidence type="ECO:0000256" key="3">
    <source>
        <dbReference type="ARBA" id="ARBA00004275"/>
    </source>
</evidence>
<reference evidence="24 25" key="1">
    <citation type="journal article" date="2011" name="Genome Biol. Evol.">
        <title>Integration of the genetic map and genome assembly of fugu facilitates insights into distinct features of genome evolution in teleosts and mammals.</title>
        <authorList>
            <person name="Kai W."/>
            <person name="Kikuchi K."/>
            <person name="Tohari S."/>
            <person name="Chew A.K."/>
            <person name="Tay A."/>
            <person name="Fujiwara A."/>
            <person name="Hosoya S."/>
            <person name="Suetake H."/>
            <person name="Naruse K."/>
            <person name="Brenner S."/>
            <person name="Suzuki Y."/>
            <person name="Venkatesh B."/>
        </authorList>
    </citation>
    <scope>NUCLEOTIDE SEQUENCE [LARGE SCALE GENOMIC DNA]</scope>
</reference>
<dbReference type="Pfam" id="PF12796">
    <property type="entry name" value="Ank_2"/>
    <property type="match status" value="1"/>
</dbReference>
<evidence type="ECO:0000256" key="12">
    <source>
        <dbReference type="ARBA" id="ARBA00023140"/>
    </source>
</evidence>